<keyword evidence="13" id="KW-0324">Glycolysis</keyword>
<dbReference type="GO" id="GO:0061621">
    <property type="term" value="P:canonical glycolysis"/>
    <property type="evidence" value="ECO:0007669"/>
    <property type="project" value="TreeGrafter"/>
</dbReference>
<dbReference type="UniPathway" id="UPA00109">
    <property type="reaction ID" value="UER00182"/>
</dbReference>
<dbReference type="PROSITE" id="PS00433">
    <property type="entry name" value="PHOSPHOFRUCTOKINASE"/>
    <property type="match status" value="1"/>
</dbReference>
<comment type="subcellular location">
    <subcellularLocation>
        <location evidence="2">Cytoplasm</location>
    </subcellularLocation>
</comment>
<comment type="caution">
    <text evidence="16">The sequence shown here is derived from an EMBL/GenBank/DDBJ whole genome shotgun (WGS) entry which is preliminary data.</text>
</comment>
<comment type="pathway">
    <text evidence="3">Carbohydrate degradation; glycolysis; D-glyceraldehyde 3-phosphate and glycerone phosphate from D-glucose: step 3/4.</text>
</comment>
<gene>
    <name evidence="16" type="primary">pfkA_27</name>
    <name evidence="16" type="ORF">SDC9_143464</name>
</gene>
<accession>A0A645E404</accession>
<keyword evidence="6" id="KW-0021">Allosteric enzyme</keyword>
<dbReference type="Gene3D" id="3.40.50.450">
    <property type="match status" value="1"/>
</dbReference>
<dbReference type="GO" id="GO:0042802">
    <property type="term" value="F:identical protein binding"/>
    <property type="evidence" value="ECO:0007669"/>
    <property type="project" value="TreeGrafter"/>
</dbReference>
<dbReference type="InterPro" id="IPR015912">
    <property type="entry name" value="Phosphofructokinase_CS"/>
</dbReference>
<dbReference type="GO" id="GO:0046872">
    <property type="term" value="F:metal ion binding"/>
    <property type="evidence" value="ECO:0007669"/>
    <property type="project" value="UniProtKB-KW"/>
</dbReference>
<evidence type="ECO:0000256" key="14">
    <source>
        <dbReference type="ARBA" id="ARBA00048070"/>
    </source>
</evidence>
<dbReference type="GO" id="GO:0006002">
    <property type="term" value="P:fructose 6-phosphate metabolic process"/>
    <property type="evidence" value="ECO:0007669"/>
    <property type="project" value="InterPro"/>
</dbReference>
<evidence type="ECO:0000256" key="3">
    <source>
        <dbReference type="ARBA" id="ARBA00004679"/>
    </source>
</evidence>
<evidence type="ECO:0000256" key="13">
    <source>
        <dbReference type="ARBA" id="ARBA00023152"/>
    </source>
</evidence>
<dbReference type="InterPro" id="IPR035966">
    <property type="entry name" value="PKF_sf"/>
</dbReference>
<dbReference type="InterPro" id="IPR022953">
    <property type="entry name" value="ATP_PFK"/>
</dbReference>
<dbReference type="GO" id="GO:0070095">
    <property type="term" value="F:fructose-6-phosphate binding"/>
    <property type="evidence" value="ECO:0007669"/>
    <property type="project" value="TreeGrafter"/>
</dbReference>
<evidence type="ECO:0000313" key="16">
    <source>
        <dbReference type="EMBL" id="MPM96306.1"/>
    </source>
</evidence>
<evidence type="ECO:0000256" key="9">
    <source>
        <dbReference type="ARBA" id="ARBA00022741"/>
    </source>
</evidence>
<dbReference type="GO" id="GO:0005945">
    <property type="term" value="C:6-phosphofructokinase complex"/>
    <property type="evidence" value="ECO:0007669"/>
    <property type="project" value="TreeGrafter"/>
</dbReference>
<comment type="catalytic activity">
    <reaction evidence="14">
        <text>beta-D-fructose 6-phosphate + ATP = beta-D-fructose 1,6-bisphosphate + ADP + H(+)</text>
        <dbReference type="Rhea" id="RHEA:16109"/>
        <dbReference type="ChEBI" id="CHEBI:15378"/>
        <dbReference type="ChEBI" id="CHEBI:30616"/>
        <dbReference type="ChEBI" id="CHEBI:32966"/>
        <dbReference type="ChEBI" id="CHEBI:57634"/>
        <dbReference type="ChEBI" id="CHEBI:456216"/>
        <dbReference type="EC" id="2.7.1.11"/>
    </reaction>
</comment>
<dbReference type="EMBL" id="VSSQ01042693">
    <property type="protein sequence ID" value="MPM96306.1"/>
    <property type="molecule type" value="Genomic_DNA"/>
</dbReference>
<evidence type="ECO:0000256" key="6">
    <source>
        <dbReference type="ARBA" id="ARBA00022533"/>
    </source>
</evidence>
<evidence type="ECO:0000256" key="12">
    <source>
        <dbReference type="ARBA" id="ARBA00022842"/>
    </source>
</evidence>
<evidence type="ECO:0000256" key="11">
    <source>
        <dbReference type="ARBA" id="ARBA00022840"/>
    </source>
</evidence>
<dbReference type="PANTHER" id="PTHR13697">
    <property type="entry name" value="PHOSPHOFRUCTOKINASE"/>
    <property type="match status" value="1"/>
</dbReference>
<proteinExistence type="predicted"/>
<dbReference type="Gene3D" id="3.40.50.460">
    <property type="entry name" value="Phosphofructokinase domain"/>
    <property type="match status" value="1"/>
</dbReference>
<evidence type="ECO:0000256" key="10">
    <source>
        <dbReference type="ARBA" id="ARBA00022777"/>
    </source>
</evidence>
<reference evidence="16" key="1">
    <citation type="submission" date="2019-08" db="EMBL/GenBank/DDBJ databases">
        <authorList>
            <person name="Kucharzyk K."/>
            <person name="Murdoch R.W."/>
            <person name="Higgins S."/>
            <person name="Loffler F."/>
        </authorList>
    </citation>
    <scope>NUCLEOTIDE SEQUENCE</scope>
</reference>
<dbReference type="GO" id="GO:0030388">
    <property type="term" value="P:fructose 1,6-bisphosphate metabolic process"/>
    <property type="evidence" value="ECO:0007669"/>
    <property type="project" value="TreeGrafter"/>
</dbReference>
<keyword evidence="7 16" id="KW-0808">Transferase</keyword>
<dbReference type="FunFam" id="3.40.50.460:FF:000008">
    <property type="entry name" value="ATP-dependent 6-phosphofructokinase"/>
    <property type="match status" value="1"/>
</dbReference>
<evidence type="ECO:0000256" key="7">
    <source>
        <dbReference type="ARBA" id="ARBA00022679"/>
    </source>
</evidence>
<dbReference type="AlphaFoldDB" id="A0A645E404"/>
<feature type="domain" description="Phosphofructokinase" evidence="15">
    <location>
        <begin position="1"/>
        <end position="253"/>
    </location>
</feature>
<evidence type="ECO:0000259" key="15">
    <source>
        <dbReference type="Pfam" id="PF00365"/>
    </source>
</evidence>
<evidence type="ECO:0000256" key="1">
    <source>
        <dbReference type="ARBA" id="ARBA00001946"/>
    </source>
</evidence>
<dbReference type="SUPFAM" id="SSF53784">
    <property type="entry name" value="Phosphofructokinase"/>
    <property type="match status" value="1"/>
</dbReference>
<keyword evidence="11" id="KW-0067">ATP-binding</keyword>
<dbReference type="Pfam" id="PF00365">
    <property type="entry name" value="PFK"/>
    <property type="match status" value="1"/>
</dbReference>
<keyword evidence="5" id="KW-0963">Cytoplasm</keyword>
<keyword evidence="12" id="KW-0460">Magnesium</keyword>
<comment type="cofactor">
    <cofactor evidence="1">
        <name>Mg(2+)</name>
        <dbReference type="ChEBI" id="CHEBI:18420"/>
    </cofactor>
</comment>
<evidence type="ECO:0000256" key="4">
    <source>
        <dbReference type="ARBA" id="ARBA00012055"/>
    </source>
</evidence>
<dbReference type="GO" id="GO:0005524">
    <property type="term" value="F:ATP binding"/>
    <property type="evidence" value="ECO:0007669"/>
    <property type="project" value="UniProtKB-KW"/>
</dbReference>
<dbReference type="EC" id="2.7.1.11" evidence="4"/>
<dbReference type="InterPro" id="IPR000023">
    <property type="entry name" value="Phosphofructokinase_dom"/>
</dbReference>
<evidence type="ECO:0000256" key="8">
    <source>
        <dbReference type="ARBA" id="ARBA00022723"/>
    </source>
</evidence>
<evidence type="ECO:0000256" key="2">
    <source>
        <dbReference type="ARBA" id="ARBA00004496"/>
    </source>
</evidence>
<dbReference type="GO" id="GO:0016208">
    <property type="term" value="F:AMP binding"/>
    <property type="evidence" value="ECO:0007669"/>
    <property type="project" value="TreeGrafter"/>
</dbReference>
<organism evidence="16">
    <name type="scientific">bioreactor metagenome</name>
    <dbReference type="NCBI Taxonomy" id="1076179"/>
    <lineage>
        <taxon>unclassified sequences</taxon>
        <taxon>metagenomes</taxon>
        <taxon>ecological metagenomes</taxon>
    </lineage>
</organism>
<protein>
    <recommendedName>
        <fullName evidence="4">6-phosphofructokinase</fullName>
        <ecNumber evidence="4">2.7.1.11</ecNumber>
    </recommendedName>
</protein>
<name>A0A645E404_9ZZZZ</name>
<dbReference type="PANTHER" id="PTHR13697:SF4">
    <property type="entry name" value="ATP-DEPENDENT 6-PHOSPHOFRUCTOKINASE"/>
    <property type="match status" value="1"/>
</dbReference>
<keyword evidence="10 16" id="KW-0418">Kinase</keyword>
<dbReference type="GO" id="GO:0048029">
    <property type="term" value="F:monosaccharide binding"/>
    <property type="evidence" value="ECO:0007669"/>
    <property type="project" value="TreeGrafter"/>
</dbReference>
<keyword evidence="8" id="KW-0479">Metal-binding</keyword>
<keyword evidence="9" id="KW-0547">Nucleotide-binding</keyword>
<evidence type="ECO:0000256" key="5">
    <source>
        <dbReference type="ARBA" id="ARBA00022490"/>
    </source>
</evidence>
<dbReference type="GO" id="GO:0003872">
    <property type="term" value="F:6-phosphofructokinase activity"/>
    <property type="evidence" value="ECO:0007669"/>
    <property type="project" value="UniProtKB-EC"/>
</dbReference>
<sequence length="348" mass="38450">MLGIQGGFPGFMKGRVSEFAWGDVEGWTGMGGAELGTRREVPQSEELYGIARTLEENSMDALLVIGGFNAYEAVQLMQAERRRYPAFDLPIVVLPASIDNNLPEWRMAVGADSALNVAMESLDRIKQSAAASRRCFVVETMGRNCGFLAQVSGLAAGAERVYLNEEGITISMLEEDVRQMRAAFEQGRRFYLAVRNEEAAEYYTADFLARLFEAEGGDLFDVRPIILGHVQQGGNPTPFDRLVATRLAAAGIEELDRQFAAGTSTYVFATESDEAYAMTPFKEFEDLVDLESRRPKQQWWLTMREVAEKVNNRSFADQPLGTAPGELAAAEARGEKAGRRRARGKFAG</sequence>
<dbReference type="PRINTS" id="PR00476">
    <property type="entry name" value="PHFRCTKINASE"/>
</dbReference>